<dbReference type="AlphaFoldDB" id="A0A934N479"/>
<dbReference type="Proteomes" id="UP000606991">
    <property type="component" value="Unassembled WGS sequence"/>
</dbReference>
<comment type="caution">
    <text evidence="1">The sequence shown here is derived from an EMBL/GenBank/DDBJ whole genome shotgun (WGS) entry which is preliminary data.</text>
</comment>
<gene>
    <name evidence="1" type="ORF">JF886_11020</name>
</gene>
<reference evidence="1 2" key="1">
    <citation type="submission" date="2020-10" db="EMBL/GenBank/DDBJ databases">
        <title>Ca. Dormibacterota MAGs.</title>
        <authorList>
            <person name="Montgomery K."/>
        </authorList>
    </citation>
    <scope>NUCLEOTIDE SEQUENCE [LARGE SCALE GENOMIC DNA]</scope>
    <source>
        <strain evidence="1">SC8812_S17_18</strain>
    </source>
</reference>
<dbReference type="EMBL" id="JAEKNS010000114">
    <property type="protein sequence ID" value="MBJ7595371.1"/>
    <property type="molecule type" value="Genomic_DNA"/>
</dbReference>
<accession>A0A934N479</accession>
<organism evidence="1 2">
    <name type="scientific">Candidatus Aeolococcus gillhamiae</name>
    <dbReference type="NCBI Taxonomy" id="3127015"/>
    <lineage>
        <taxon>Bacteria</taxon>
        <taxon>Bacillati</taxon>
        <taxon>Candidatus Dormiibacterota</taxon>
        <taxon>Candidatus Dormibacteria</taxon>
        <taxon>Candidatus Aeolococcales</taxon>
        <taxon>Candidatus Aeolococcaceae</taxon>
        <taxon>Candidatus Aeolococcus</taxon>
    </lineage>
</organism>
<sequence length="57" mass="6341">MSNADVLRTLERIADLCEIRGGNAFKLRDEYGLFRIDDGVRVDGETEHDVHAALGLP</sequence>
<dbReference type="RefSeq" id="WP_337312418.1">
    <property type="nucleotide sequence ID" value="NZ_JAEKNS010000114.1"/>
</dbReference>
<proteinExistence type="predicted"/>
<evidence type="ECO:0000313" key="2">
    <source>
        <dbReference type="Proteomes" id="UP000606991"/>
    </source>
</evidence>
<protein>
    <submittedName>
        <fullName evidence="1">Uncharacterized protein</fullName>
    </submittedName>
</protein>
<name>A0A934N479_9BACT</name>
<evidence type="ECO:0000313" key="1">
    <source>
        <dbReference type="EMBL" id="MBJ7595371.1"/>
    </source>
</evidence>